<accession>A0AA38KZ43</accession>
<dbReference type="SUPFAM" id="SSF56784">
    <property type="entry name" value="HAD-like"/>
    <property type="match status" value="1"/>
</dbReference>
<keyword evidence="2" id="KW-0325">Glycoprotein</keyword>
<evidence type="ECO:0000256" key="2">
    <source>
        <dbReference type="ARBA" id="ARBA00023180"/>
    </source>
</evidence>
<feature type="chain" id="PRO_5041298470" description="Acid phosphatase" evidence="3">
    <location>
        <begin position="23"/>
        <end position="234"/>
    </location>
</feature>
<dbReference type="PIRSF" id="PIRSF002674">
    <property type="entry name" value="VSP"/>
    <property type="match status" value="1"/>
</dbReference>
<dbReference type="Pfam" id="PF03767">
    <property type="entry name" value="Acid_phosphat_B"/>
    <property type="match status" value="1"/>
</dbReference>
<feature type="signal peptide" evidence="3">
    <location>
        <begin position="1"/>
        <end position="22"/>
    </location>
</feature>
<comment type="caution">
    <text evidence="4">The sequence shown here is derived from an EMBL/GenBank/DDBJ whole genome shotgun (WGS) entry which is preliminary data.</text>
</comment>
<keyword evidence="1 3" id="KW-0732">Signal</keyword>
<dbReference type="PANTHER" id="PTHR31284">
    <property type="entry name" value="ACID PHOSPHATASE-LIKE PROTEIN"/>
    <property type="match status" value="1"/>
</dbReference>
<dbReference type="Gene3D" id="3.40.50.1000">
    <property type="entry name" value="HAD superfamily/HAD-like"/>
    <property type="match status" value="1"/>
</dbReference>
<evidence type="ECO:0000313" key="5">
    <source>
        <dbReference type="Proteomes" id="UP000824469"/>
    </source>
</evidence>
<dbReference type="InterPro" id="IPR014403">
    <property type="entry name" value="APS1/VSP"/>
</dbReference>
<protein>
    <recommendedName>
        <fullName evidence="6">Acid phosphatase</fullName>
    </recommendedName>
</protein>
<dbReference type="PANTHER" id="PTHR31284:SF9">
    <property type="entry name" value="HAD SUPERFAMILY, SUBFAMILY IIIB ACID PHOSPHATASE"/>
    <property type="match status" value="1"/>
</dbReference>
<dbReference type="Proteomes" id="UP000824469">
    <property type="component" value="Unassembled WGS sequence"/>
</dbReference>
<evidence type="ECO:0000313" key="4">
    <source>
        <dbReference type="EMBL" id="KAH9311358.1"/>
    </source>
</evidence>
<dbReference type="InterPro" id="IPR005519">
    <property type="entry name" value="Acid_phosphat_B-like"/>
</dbReference>
<evidence type="ECO:0008006" key="6">
    <source>
        <dbReference type="Google" id="ProtNLM"/>
    </source>
</evidence>
<feature type="non-terminal residue" evidence="4">
    <location>
        <position position="234"/>
    </location>
</feature>
<dbReference type="OMA" id="FWALKAG"/>
<evidence type="ECO:0000256" key="1">
    <source>
        <dbReference type="ARBA" id="ARBA00022729"/>
    </source>
</evidence>
<dbReference type="InterPro" id="IPR023214">
    <property type="entry name" value="HAD_sf"/>
</dbReference>
<keyword evidence="5" id="KW-1185">Reference proteome</keyword>
<organism evidence="4 5">
    <name type="scientific">Taxus chinensis</name>
    <name type="common">Chinese yew</name>
    <name type="synonym">Taxus wallichiana var. chinensis</name>
    <dbReference type="NCBI Taxonomy" id="29808"/>
    <lineage>
        <taxon>Eukaryota</taxon>
        <taxon>Viridiplantae</taxon>
        <taxon>Streptophyta</taxon>
        <taxon>Embryophyta</taxon>
        <taxon>Tracheophyta</taxon>
        <taxon>Spermatophyta</taxon>
        <taxon>Pinopsida</taxon>
        <taxon>Pinidae</taxon>
        <taxon>Conifers II</taxon>
        <taxon>Cupressales</taxon>
        <taxon>Taxaceae</taxon>
        <taxon>Taxus</taxon>
    </lineage>
</organism>
<name>A0AA38KZ43_TAXCH</name>
<sequence>MYCSLLWCNVLALLFINIWCQCTEIEHGAECSPVVDCLSWRLSVEVNNVRNWWTVPKECLAYVENYMVGEQYEKDLESAVEHIVSYMEEIEQVGDGMDAWVLDVDDTALSNLEYYKGRKFGGIPFDPVSFNNWAVRGRSQALPAILDLYNQLKASGFKIFFITGRDESQRKNTEQNLHSQGYSGYAGLILRGQSDKGKSAVDFKSVKREELMERGYYIWGNVGDQWSDITGDFV</sequence>
<evidence type="ECO:0000256" key="3">
    <source>
        <dbReference type="SAM" id="SignalP"/>
    </source>
</evidence>
<dbReference type="EMBL" id="JAHRHJ020000006">
    <property type="protein sequence ID" value="KAH9311358.1"/>
    <property type="molecule type" value="Genomic_DNA"/>
</dbReference>
<dbReference type="InterPro" id="IPR036412">
    <property type="entry name" value="HAD-like_sf"/>
</dbReference>
<dbReference type="AlphaFoldDB" id="A0AA38KZ43"/>
<gene>
    <name evidence="4" type="ORF">KI387_026393</name>
</gene>
<proteinExistence type="predicted"/>
<reference evidence="4 5" key="1">
    <citation type="journal article" date="2021" name="Nat. Plants">
        <title>The Taxus genome provides insights into paclitaxel biosynthesis.</title>
        <authorList>
            <person name="Xiong X."/>
            <person name="Gou J."/>
            <person name="Liao Q."/>
            <person name="Li Y."/>
            <person name="Zhou Q."/>
            <person name="Bi G."/>
            <person name="Li C."/>
            <person name="Du R."/>
            <person name="Wang X."/>
            <person name="Sun T."/>
            <person name="Guo L."/>
            <person name="Liang H."/>
            <person name="Lu P."/>
            <person name="Wu Y."/>
            <person name="Zhang Z."/>
            <person name="Ro D.K."/>
            <person name="Shang Y."/>
            <person name="Huang S."/>
            <person name="Yan J."/>
        </authorList>
    </citation>
    <scope>NUCLEOTIDE SEQUENCE [LARGE SCALE GENOMIC DNA]</scope>
    <source>
        <strain evidence="4">Ta-2019</strain>
    </source>
</reference>